<protein>
    <recommendedName>
        <fullName evidence="6">Choline transporter-like protein</fullName>
    </recommendedName>
</protein>
<dbReference type="PANTHER" id="PTHR12385">
    <property type="entry name" value="CHOLINE TRANSPORTER-LIKE (SLC FAMILY 44)"/>
    <property type="match status" value="1"/>
</dbReference>
<evidence type="ECO:0000256" key="5">
    <source>
        <dbReference type="ARBA" id="ARBA00023136"/>
    </source>
</evidence>
<comment type="caution">
    <text evidence="8">The sequence shown here is derived from an EMBL/GenBank/DDBJ whole genome shotgun (WGS) entry which is preliminary data.</text>
</comment>
<feature type="transmembrane region" description="Helical" evidence="6">
    <location>
        <begin position="304"/>
        <end position="335"/>
    </location>
</feature>
<comment type="subcellular location">
    <subcellularLocation>
        <location evidence="6">Cell membrane</location>
        <topology evidence="6">Multi-pass membrane protein</topology>
    </subcellularLocation>
    <subcellularLocation>
        <location evidence="1">Membrane</location>
        <topology evidence="1">Multi-pass membrane protein</topology>
    </subcellularLocation>
</comment>
<accession>A0ABD3RVX5</accession>
<keyword evidence="4 6" id="KW-1133">Transmembrane helix</keyword>
<evidence type="ECO:0000313" key="8">
    <source>
        <dbReference type="EMBL" id="KAL3816341.1"/>
    </source>
</evidence>
<gene>
    <name evidence="8" type="ORF">ACHAXA_011441</name>
</gene>
<organism evidence="8 9">
    <name type="scientific">Cyclostephanos tholiformis</name>
    <dbReference type="NCBI Taxonomy" id="382380"/>
    <lineage>
        <taxon>Eukaryota</taxon>
        <taxon>Sar</taxon>
        <taxon>Stramenopiles</taxon>
        <taxon>Ochrophyta</taxon>
        <taxon>Bacillariophyta</taxon>
        <taxon>Coscinodiscophyceae</taxon>
        <taxon>Thalassiosirophycidae</taxon>
        <taxon>Stephanodiscales</taxon>
        <taxon>Stephanodiscaceae</taxon>
        <taxon>Cyclostephanos</taxon>
    </lineage>
</organism>
<dbReference type="Proteomes" id="UP001530377">
    <property type="component" value="Unassembled WGS sequence"/>
</dbReference>
<dbReference type="PANTHER" id="PTHR12385:SF4">
    <property type="entry name" value="PROTEIN PNS1"/>
    <property type="match status" value="1"/>
</dbReference>
<feature type="compositionally biased region" description="Basic and acidic residues" evidence="7">
    <location>
        <begin position="42"/>
        <end position="59"/>
    </location>
</feature>
<feature type="transmembrane region" description="Helical" evidence="6">
    <location>
        <begin position="585"/>
        <end position="607"/>
    </location>
</feature>
<dbReference type="GO" id="GO:0005886">
    <property type="term" value="C:plasma membrane"/>
    <property type="evidence" value="ECO:0007669"/>
    <property type="project" value="UniProtKB-SubCell"/>
</dbReference>
<keyword evidence="9" id="KW-1185">Reference proteome</keyword>
<dbReference type="Pfam" id="PF04515">
    <property type="entry name" value="Choline_transpo"/>
    <property type="match status" value="1"/>
</dbReference>
<evidence type="ECO:0000256" key="7">
    <source>
        <dbReference type="SAM" id="MobiDB-lite"/>
    </source>
</evidence>
<feature type="transmembrane region" description="Helical" evidence="6">
    <location>
        <begin position="240"/>
        <end position="262"/>
    </location>
</feature>
<dbReference type="AlphaFoldDB" id="A0ABD3RVX5"/>
<keyword evidence="3 6" id="KW-0812">Transmembrane</keyword>
<evidence type="ECO:0000256" key="4">
    <source>
        <dbReference type="ARBA" id="ARBA00022989"/>
    </source>
</evidence>
<feature type="transmembrane region" description="Helical" evidence="6">
    <location>
        <begin position="457"/>
        <end position="478"/>
    </location>
</feature>
<evidence type="ECO:0000313" key="9">
    <source>
        <dbReference type="Proteomes" id="UP001530377"/>
    </source>
</evidence>
<dbReference type="InterPro" id="IPR007603">
    <property type="entry name" value="Choline_transptr-like"/>
</dbReference>
<comment type="similarity">
    <text evidence="2 6">Belongs to the CTL (choline transporter-like) family.</text>
</comment>
<feature type="transmembrane region" description="Helical" evidence="6">
    <location>
        <begin position="514"/>
        <end position="533"/>
    </location>
</feature>
<evidence type="ECO:0000256" key="3">
    <source>
        <dbReference type="ARBA" id="ARBA00022692"/>
    </source>
</evidence>
<dbReference type="GO" id="GO:0022857">
    <property type="term" value="F:transmembrane transporter activity"/>
    <property type="evidence" value="ECO:0007669"/>
    <property type="project" value="UniProtKB-UniRule"/>
</dbReference>
<feature type="transmembrane region" description="Helical" evidence="6">
    <location>
        <begin position="355"/>
        <end position="378"/>
    </location>
</feature>
<evidence type="ECO:0000256" key="1">
    <source>
        <dbReference type="ARBA" id="ARBA00004141"/>
    </source>
</evidence>
<feature type="transmembrane region" description="Helical" evidence="6">
    <location>
        <begin position="418"/>
        <end position="437"/>
    </location>
</feature>
<feature type="transmembrane region" description="Helical" evidence="6">
    <location>
        <begin position="268"/>
        <end position="292"/>
    </location>
</feature>
<feature type="region of interest" description="Disordered" evidence="7">
    <location>
        <begin position="42"/>
        <end position="95"/>
    </location>
</feature>
<dbReference type="EMBL" id="JALLPB020000153">
    <property type="protein sequence ID" value="KAL3816341.1"/>
    <property type="molecule type" value="Genomic_DNA"/>
</dbReference>
<feature type="compositionally biased region" description="Gly residues" evidence="7">
    <location>
        <begin position="60"/>
        <end position="73"/>
    </location>
</feature>
<evidence type="ECO:0000256" key="6">
    <source>
        <dbReference type="RuleBase" id="RU368066"/>
    </source>
</evidence>
<sequence>MSQQPYYNVGTAPPPVVVRGVYVGRDPTDRRDVMRGDYWSRSRSAYHDGDDDRYDDRGGGGRGRGGGGVGVGGVVVRADGHDDDGASSSSSSSSRIAIVGDYERSGEVQPRRCNDVAYSLLFHVHVGIVIAIAATFVPRMMGEISAYDYGADVRDLHAENAQSSMITSSSREDGDDSIFVTWMVGIARRCILSLSSSSSSSSIGTHAANDDVDRRILEDGNGGGGDDNDVTGTDDLGDMILLLCASASIALLLSSLVLGVMIRHAESLIKLALVFNVVCSAAVSGGGGESFIFPHIASLGPRSYFAIGAIFISPFSAIVGAFLFVLTVYYAYVVWGHVPWAATNLVVATTSVRSNMGLAIFAYSSLPVMLGWNCLWLASFVSSVYVSSGCDAVGNCTDETPAILVFSMLLSYHWTYQVIKNVLHVTVAGAVGTWWFVPTEGTSFCSNGVRDSFVRSITTSFGSICLGSLLVAIIEALRSMVRNARENGDGGILLCLAECLLACLQDTLEYFNMWAFVFVGLYGYTFVEAGRNVMTLFRTRGWTTIITDNLAQGVLGMVSVAVGLITGSIALVIANARGMVFGDELGASAAAFFVGFVTGAVLTNTLLTLVSSAVNTVIVCWAEAPREFEINHPKLSHDMLSAWRKTWPEEFSY</sequence>
<proteinExistence type="inferred from homology"/>
<name>A0ABD3RVX5_9STRA</name>
<keyword evidence="5 6" id="KW-0472">Membrane</keyword>
<evidence type="ECO:0000256" key="2">
    <source>
        <dbReference type="ARBA" id="ARBA00007168"/>
    </source>
</evidence>
<reference evidence="8 9" key="1">
    <citation type="submission" date="2024-10" db="EMBL/GenBank/DDBJ databases">
        <title>Updated reference genomes for cyclostephanoid diatoms.</title>
        <authorList>
            <person name="Roberts W.R."/>
            <person name="Alverson A.J."/>
        </authorList>
    </citation>
    <scope>NUCLEOTIDE SEQUENCE [LARGE SCALE GENOMIC DNA]</scope>
    <source>
        <strain evidence="8 9">AJA228-03</strain>
    </source>
</reference>
<comment type="function">
    <text evidence="6">Choline transporter.</text>
</comment>
<feature type="transmembrane region" description="Helical" evidence="6">
    <location>
        <begin position="116"/>
        <end position="137"/>
    </location>
</feature>
<feature type="transmembrane region" description="Helical" evidence="6">
    <location>
        <begin position="554"/>
        <end position="573"/>
    </location>
</feature>